<accession>A0AAW1CY07</accession>
<protein>
    <submittedName>
        <fullName evidence="1">Uncharacterized protein</fullName>
    </submittedName>
</protein>
<name>A0AAW1CY07_9HEMI</name>
<comment type="caution">
    <text evidence="1">The sequence shown here is derived from an EMBL/GenBank/DDBJ whole genome shotgun (WGS) entry which is preliminary data.</text>
</comment>
<proteinExistence type="predicted"/>
<reference evidence="1 2" key="1">
    <citation type="submission" date="2022-12" db="EMBL/GenBank/DDBJ databases">
        <title>Chromosome-level genome assembly of true bugs.</title>
        <authorList>
            <person name="Ma L."/>
            <person name="Li H."/>
        </authorList>
    </citation>
    <scope>NUCLEOTIDE SEQUENCE [LARGE SCALE GENOMIC DNA]</scope>
    <source>
        <strain evidence="1">Lab_2022b</strain>
    </source>
</reference>
<dbReference type="AlphaFoldDB" id="A0AAW1CY07"/>
<evidence type="ECO:0000313" key="2">
    <source>
        <dbReference type="Proteomes" id="UP001461498"/>
    </source>
</evidence>
<sequence length="75" mass="9301">MSITSRDCTMPMCYKKKWSRYIMRIYRCISYKSCSDCIKRERWCCGLLSKIKTQQFTKITKFYISWYRYQALNYT</sequence>
<keyword evidence="2" id="KW-1185">Reference proteome</keyword>
<dbReference type="EMBL" id="JAPXFL010000007">
    <property type="protein sequence ID" value="KAK9503691.1"/>
    <property type="molecule type" value="Genomic_DNA"/>
</dbReference>
<gene>
    <name evidence="1" type="ORF">O3M35_010198</name>
</gene>
<evidence type="ECO:0000313" key="1">
    <source>
        <dbReference type="EMBL" id="KAK9503691.1"/>
    </source>
</evidence>
<organism evidence="1 2">
    <name type="scientific">Rhynocoris fuscipes</name>
    <dbReference type="NCBI Taxonomy" id="488301"/>
    <lineage>
        <taxon>Eukaryota</taxon>
        <taxon>Metazoa</taxon>
        <taxon>Ecdysozoa</taxon>
        <taxon>Arthropoda</taxon>
        <taxon>Hexapoda</taxon>
        <taxon>Insecta</taxon>
        <taxon>Pterygota</taxon>
        <taxon>Neoptera</taxon>
        <taxon>Paraneoptera</taxon>
        <taxon>Hemiptera</taxon>
        <taxon>Heteroptera</taxon>
        <taxon>Panheteroptera</taxon>
        <taxon>Cimicomorpha</taxon>
        <taxon>Reduviidae</taxon>
        <taxon>Harpactorinae</taxon>
        <taxon>Harpactorini</taxon>
        <taxon>Rhynocoris</taxon>
    </lineage>
</organism>
<dbReference type="Proteomes" id="UP001461498">
    <property type="component" value="Unassembled WGS sequence"/>
</dbReference>